<keyword evidence="11 15" id="KW-0067">ATP-binding</keyword>
<dbReference type="PANTHER" id="PTHR45748:SF7">
    <property type="entry name" value="1-PHOSPHATIDYLINOSITOL 3-PHOSPHATE 5-KINASE-RELATED"/>
    <property type="match status" value="1"/>
</dbReference>
<dbReference type="Pfam" id="PF01363">
    <property type="entry name" value="FYVE"/>
    <property type="match status" value="1"/>
</dbReference>
<dbReference type="FunFam" id="3.30.810.10:FF:000001">
    <property type="entry name" value="1-phosphatidylinositol 3-phosphate 5-kinase FAB1"/>
    <property type="match status" value="1"/>
</dbReference>
<evidence type="ECO:0000313" key="19">
    <source>
        <dbReference type="EMBL" id="JAN95231.1"/>
    </source>
</evidence>
<comment type="subcellular location">
    <subcellularLocation>
        <location evidence="1">Endosome membrane</location>
    </subcellularLocation>
</comment>
<evidence type="ECO:0000256" key="7">
    <source>
        <dbReference type="ARBA" id="ARBA00022753"/>
    </source>
</evidence>
<dbReference type="InterPro" id="IPR027409">
    <property type="entry name" value="GroEL-like_apical_dom_sf"/>
</dbReference>
<dbReference type="PROSITE" id="PS50178">
    <property type="entry name" value="ZF_FYVE"/>
    <property type="match status" value="1"/>
</dbReference>
<dbReference type="InterPro" id="IPR017455">
    <property type="entry name" value="Znf_FYVE-rel"/>
</dbReference>
<dbReference type="GO" id="GO:0010008">
    <property type="term" value="C:endosome membrane"/>
    <property type="evidence" value="ECO:0007669"/>
    <property type="project" value="UniProtKB-SubCell"/>
</dbReference>
<keyword evidence="3" id="KW-0597">Phosphoprotein</keyword>
<dbReference type="FunFam" id="3.50.7.10:FF:000007">
    <property type="entry name" value="1-phosphatidylinositol 3-phosphate 5-kinase isoform X1"/>
    <property type="match status" value="1"/>
</dbReference>
<dbReference type="GO" id="GO:0046854">
    <property type="term" value="P:phosphatidylinositol phosphate biosynthetic process"/>
    <property type="evidence" value="ECO:0007669"/>
    <property type="project" value="TreeGrafter"/>
</dbReference>
<keyword evidence="4 15" id="KW-0808">Transferase</keyword>
<dbReference type="FunFam" id="3.30.40.10:FF:000057">
    <property type="entry name" value="1-phosphatidylinositol 3-phosphate 5-kinase isoform X1"/>
    <property type="match status" value="1"/>
</dbReference>
<dbReference type="CDD" id="cd03334">
    <property type="entry name" value="Fab1_TCP"/>
    <property type="match status" value="1"/>
</dbReference>
<dbReference type="EC" id="2.7.1.150" evidence="2"/>
<feature type="region of interest" description="Disordered" evidence="16">
    <location>
        <begin position="1271"/>
        <end position="1296"/>
    </location>
</feature>
<evidence type="ECO:0000256" key="4">
    <source>
        <dbReference type="ARBA" id="ARBA00022679"/>
    </source>
</evidence>
<evidence type="ECO:0000256" key="6">
    <source>
        <dbReference type="ARBA" id="ARBA00022741"/>
    </source>
</evidence>
<evidence type="ECO:0000259" key="18">
    <source>
        <dbReference type="PROSITE" id="PS51455"/>
    </source>
</evidence>
<keyword evidence="6 15" id="KW-0547">Nucleotide-binding</keyword>
<feature type="domain" description="FYVE-type" evidence="17">
    <location>
        <begin position="142"/>
        <end position="202"/>
    </location>
</feature>
<keyword evidence="8 14" id="KW-0863">Zinc-finger</keyword>
<feature type="domain" description="PIPK" evidence="18">
    <location>
        <begin position="1391"/>
        <end position="1712"/>
    </location>
</feature>
<evidence type="ECO:0000256" key="12">
    <source>
        <dbReference type="ARBA" id="ARBA00023136"/>
    </source>
</evidence>
<evidence type="ECO:0000256" key="8">
    <source>
        <dbReference type="ARBA" id="ARBA00022771"/>
    </source>
</evidence>
<dbReference type="PANTHER" id="PTHR45748">
    <property type="entry name" value="1-PHOSPHATIDYLINOSITOL 3-PHOSPHATE 5-KINASE-RELATED"/>
    <property type="match status" value="1"/>
</dbReference>
<feature type="compositionally biased region" description="Polar residues" evidence="16">
    <location>
        <begin position="1271"/>
        <end position="1280"/>
    </location>
</feature>
<evidence type="ECO:0000256" key="14">
    <source>
        <dbReference type="PROSITE-ProRule" id="PRU00091"/>
    </source>
</evidence>
<dbReference type="SUPFAM" id="SSF57903">
    <property type="entry name" value="FYVE/PHD zinc finger"/>
    <property type="match status" value="1"/>
</dbReference>
<evidence type="ECO:0000256" key="10">
    <source>
        <dbReference type="ARBA" id="ARBA00022833"/>
    </source>
</evidence>
<keyword evidence="9 15" id="KW-0418">Kinase</keyword>
<evidence type="ECO:0000256" key="16">
    <source>
        <dbReference type="SAM" id="MobiDB-lite"/>
    </source>
</evidence>
<comment type="catalytic activity">
    <reaction evidence="13">
        <text>a 1,2-diacyl-sn-glycero-3-phospho-(1D-myo-inositol-3-phosphate) + ATP = a 1,2-diacyl-sn-glycero-3-phospho-(1D-myo-inositol-3,5-bisphosphate) + ADP + H(+)</text>
        <dbReference type="Rhea" id="RHEA:13609"/>
        <dbReference type="ChEBI" id="CHEBI:15378"/>
        <dbReference type="ChEBI" id="CHEBI:30616"/>
        <dbReference type="ChEBI" id="CHEBI:57923"/>
        <dbReference type="ChEBI" id="CHEBI:58088"/>
        <dbReference type="ChEBI" id="CHEBI:456216"/>
        <dbReference type="EC" id="2.7.1.150"/>
    </reaction>
    <physiologicalReaction direction="left-to-right" evidence="13">
        <dbReference type="Rhea" id="RHEA:13610"/>
    </physiologicalReaction>
</comment>
<dbReference type="Gene3D" id="3.30.40.10">
    <property type="entry name" value="Zinc/RING finger domain, C3HC4 (zinc finger)"/>
    <property type="match status" value="1"/>
</dbReference>
<dbReference type="GO" id="GO:0008270">
    <property type="term" value="F:zinc ion binding"/>
    <property type="evidence" value="ECO:0007669"/>
    <property type="project" value="UniProtKB-KW"/>
</dbReference>
<dbReference type="Gene3D" id="3.30.800.10">
    <property type="entry name" value="Phosphatidylinositol Phosphate Kinase II Beta"/>
    <property type="match status" value="1"/>
</dbReference>
<protein>
    <recommendedName>
        <fullName evidence="2">1-phosphatidylinositol-3-phosphate 5-kinase</fullName>
        <ecNumber evidence="2">2.7.1.150</ecNumber>
    </recommendedName>
</protein>
<dbReference type="GO" id="GO:0005524">
    <property type="term" value="F:ATP binding"/>
    <property type="evidence" value="ECO:0007669"/>
    <property type="project" value="UniProtKB-UniRule"/>
</dbReference>
<dbReference type="InterPro" id="IPR027484">
    <property type="entry name" value="PInositol-4-P-5-kinase_N"/>
</dbReference>
<feature type="compositionally biased region" description="Basic and acidic residues" evidence="16">
    <location>
        <begin position="721"/>
        <end position="740"/>
    </location>
</feature>
<dbReference type="InterPro" id="IPR002498">
    <property type="entry name" value="PInositol-4-P-4/5-kinase_core"/>
</dbReference>
<dbReference type="InterPro" id="IPR000306">
    <property type="entry name" value="Znf_FYVE"/>
</dbReference>
<name>A0A0P6IWA2_AEDAE</name>
<dbReference type="Pfam" id="PF01504">
    <property type="entry name" value="PIP5K"/>
    <property type="match status" value="1"/>
</dbReference>
<dbReference type="Pfam" id="PF00118">
    <property type="entry name" value="Cpn60_TCP1"/>
    <property type="match status" value="1"/>
</dbReference>
<sequence>MNKNLHSLTALTEFARDFEEEPETMFSKLVTKFTTGIYNSGSSTSNLVKTEDKTIKSETSDITVQVEHSDINVGNTQSLDTVSSHLSNNLSTSSEESQQDINVYQGRTSINVLKRLINLVSQKQTNYKHYKHTDLQKLWMPDSTSIECYDCSAKFSTFRRKHHCRLCGQIFCTKCCSQVVPGKIINCTGDLKVCTYCSKVVLSYLKSSNIAADLKSDLRALQEDLSNKLSIGATSSHNDGDPSIANVQRRKISVGYQEERFASTQTPTMSSADRKTILQQSNSLRALYEEMIKVLPNQNRGLDLIAFLFSNQKSSNNRQAVAILNAMTEAGFLIPLTVNFALVNQATSETDEISTTILTDFDENMIYKFLWIDDDVSQTGSYEIDVDFKSNSVHLMRPCGEEDESQDINPPTAPDNVEIYSNYREVDIENSLNLSSGAKALLEAFCEHEEILLNQLLRSENLDPSWAKTLIPIAARVANTVRPQLCGLANAMDIRNYVFFKKLPGGKRKECRILGGVAFTKNVVHRQMMSRIEKPKILLLQCAIVYQRVEGKFVSFDTLMLQERDYLRNQVTKILGLGPNIVLVHKNVAGIAQDMLRNNGITLVLDVKLCVMDRIARCLDCDILASIDSNVGQPRLGTCDTFHIQTFYDDQGSSKTLMCFERSYSPRGCCVLLRGGSRNELVKIKKVISLLLYARYNWRLELSYLCDEYARPPSPRSSIFESKEPSPSEEFKLSSDSQKKESNIAKKCDEGHKKFNVNIENVGDFSDPLRAVDLSPSVYESESPVVLAVETPFDNRFRTALSGTILSVSPFLNFPLPYLETENGRKCALRCLFPNELYYSKQWSNRTFDKQISVEGTVGDLNDTVELSSPHEFTKYKIVSSVESKEVQTVLASFRASGGRYPKQSKMKKVTTRKRRLTTLPQKSIEEFTNKDALDLENHQRLPVLFCSFYYNPNAPSSFCAQPSFLNMQFYGQNDIMLGEFLERYCFRSSYICKSCNLPMMDHVRRYVHSHGCVHVKLSEDVNKVDTGTLLVTSKCTICNERTKTAPMANDTWCYSFAKYLELRFHGHSYKRREIEGQSKCDHSLHRDHVQQFSYMGIVASFMYSPIDVWEISLPAMIVRLKHLKTCDQQQIVEEVKNFAMKGYEVYAKIFDKLAELSADTDSFSKLKKKANQDQVNFKQRVEAVQTLLTEEIVSSEAVEDAMLMLKKAMAETVEEWEAKLHDITVQCKSNPSKSAAMSIDNGTIATEYLDLAKDNESVQSTAVTAMTSEENAVASSQESVAEGTRTDDKNMKEGDRKSVKGYLSHFLSSSENTHFLSCPLPNNEHHCLKSGLFPVVVVDQDLASCIAYSLVSLDYNRALENLYSGNMTEQSPHLKRKSLDVGTNSEADESVQNKPDNVDNKKSKNNSHVEVNFQDSSCSITCKVYYAKEFDNLRCKLLDAPNDSTDNTNQKATCKPQSDSKNTEEEISTIRRMFARSLCRSVVWEARGGKSGSKFSKTIDDRFVLKEMSKTDISIFENFAPNYFEYLTQCSMKQQPTLLAKIFGVFKVTVRKKDNTTHEKTVLVMENLFCNREIVEKFDLKGSLRNRMVDPNRQSGEIVLMDENLMQMSWTNPLYILTHSRTVLKDAIERDSSFLEKNEVMDYSLLVGLDNKERLLVVGIIDYIRTFTLDKKVESILKQSVMMGGGHGKLPTVIKPKNYKTRFIEAMDRYFLAVPDRWDGLTKNSVFQYSSC</sequence>
<dbReference type="InterPro" id="IPR044769">
    <property type="entry name" value="PIKfyve_PIPKc"/>
</dbReference>
<feature type="region of interest" description="Disordered" evidence="16">
    <location>
        <begin position="716"/>
        <end position="740"/>
    </location>
</feature>
<evidence type="ECO:0000256" key="13">
    <source>
        <dbReference type="ARBA" id="ARBA00052820"/>
    </source>
</evidence>
<dbReference type="GO" id="GO:0000285">
    <property type="term" value="F:1-phosphatidylinositol-3-phosphate 5-kinase activity"/>
    <property type="evidence" value="ECO:0007669"/>
    <property type="project" value="UniProtKB-EC"/>
</dbReference>
<feature type="compositionally biased region" description="Basic and acidic residues" evidence="16">
    <location>
        <begin position="1285"/>
        <end position="1296"/>
    </location>
</feature>
<dbReference type="SUPFAM" id="SSF56104">
    <property type="entry name" value="SAICAR synthase-like"/>
    <property type="match status" value="1"/>
</dbReference>
<dbReference type="InterPro" id="IPR027483">
    <property type="entry name" value="PInositol-4-P-4/5-kinase_C_sf"/>
</dbReference>
<evidence type="ECO:0000256" key="15">
    <source>
        <dbReference type="PROSITE-ProRule" id="PRU00781"/>
    </source>
</evidence>
<dbReference type="GO" id="GO:0052810">
    <property type="term" value="F:1-phosphatidylinositol-5-kinase activity"/>
    <property type="evidence" value="ECO:0007669"/>
    <property type="project" value="UniProtKB-ARBA"/>
</dbReference>
<dbReference type="Gene3D" id="3.50.7.10">
    <property type="entry name" value="GroEL"/>
    <property type="match status" value="1"/>
</dbReference>
<keyword evidence="7" id="KW-0967">Endosome</keyword>
<dbReference type="InterPro" id="IPR013083">
    <property type="entry name" value="Znf_RING/FYVE/PHD"/>
</dbReference>
<dbReference type="EMBL" id="GDUN01000688">
    <property type="protein sequence ID" value="JAN95231.1"/>
    <property type="molecule type" value="mRNA"/>
</dbReference>
<dbReference type="Gene3D" id="3.30.810.10">
    <property type="entry name" value="2-Layer Sandwich"/>
    <property type="match status" value="1"/>
</dbReference>
<feature type="compositionally biased region" description="Polar residues" evidence="16">
    <location>
        <begin position="1443"/>
        <end position="1461"/>
    </location>
</feature>
<feature type="region of interest" description="Disordered" evidence="16">
    <location>
        <begin position="1369"/>
        <end position="1406"/>
    </location>
</feature>
<dbReference type="VEuPathDB" id="VectorBase:AAEL011274"/>
<keyword evidence="5" id="KW-0479">Metal-binding</keyword>
<evidence type="ECO:0000256" key="1">
    <source>
        <dbReference type="ARBA" id="ARBA00004608"/>
    </source>
</evidence>
<dbReference type="PROSITE" id="PS51455">
    <property type="entry name" value="PIPK"/>
    <property type="match status" value="1"/>
</dbReference>
<dbReference type="InterPro" id="IPR011011">
    <property type="entry name" value="Znf_FYVE_PHD"/>
</dbReference>
<reference evidence="19" key="1">
    <citation type="journal article" date="2016" name="PLoS ONE">
        <title>A Deep Insight into the Sialome of Male and Female Aedes aegypti Mosquitoes.</title>
        <authorList>
            <person name="Ribeiro J.M."/>
            <person name="Martin-Martin I."/>
            <person name="Arca B."/>
            <person name="Calvo E."/>
        </authorList>
    </citation>
    <scope>NUCLEOTIDE SEQUENCE</scope>
    <source>
        <strain evidence="19">Liverpool</strain>
        <tissue evidence="19">Salivary glands</tissue>
    </source>
</reference>
<evidence type="ECO:0000256" key="2">
    <source>
        <dbReference type="ARBA" id="ARBA00012009"/>
    </source>
</evidence>
<keyword evidence="12" id="KW-0472">Membrane</keyword>
<dbReference type="GO" id="GO:0016192">
    <property type="term" value="P:vesicle-mediated transport"/>
    <property type="evidence" value="ECO:0007669"/>
    <property type="project" value="UniProtKB-ARBA"/>
</dbReference>
<evidence type="ECO:0000256" key="3">
    <source>
        <dbReference type="ARBA" id="ARBA00022553"/>
    </source>
</evidence>
<keyword evidence="10" id="KW-0862">Zinc</keyword>
<dbReference type="SMART" id="SM00330">
    <property type="entry name" value="PIPKc"/>
    <property type="match status" value="1"/>
</dbReference>
<dbReference type="SUPFAM" id="SSF52029">
    <property type="entry name" value="GroEL apical domain-like"/>
    <property type="match status" value="1"/>
</dbReference>
<evidence type="ECO:0000256" key="5">
    <source>
        <dbReference type="ARBA" id="ARBA00022723"/>
    </source>
</evidence>
<evidence type="ECO:0000259" key="17">
    <source>
        <dbReference type="PROSITE" id="PS50178"/>
    </source>
</evidence>
<accession>A0A0P6IWA2</accession>
<dbReference type="InterPro" id="IPR002423">
    <property type="entry name" value="Cpn60/GroEL/TCP-1"/>
</dbReference>
<proteinExistence type="evidence at transcript level"/>
<evidence type="ECO:0000256" key="9">
    <source>
        <dbReference type="ARBA" id="ARBA00022777"/>
    </source>
</evidence>
<feature type="region of interest" description="Disordered" evidence="16">
    <location>
        <begin position="1442"/>
        <end position="1466"/>
    </location>
</feature>
<organism evidence="19">
    <name type="scientific">Aedes aegypti</name>
    <name type="common">Yellowfever mosquito</name>
    <name type="synonym">Culex aegypti</name>
    <dbReference type="NCBI Taxonomy" id="7159"/>
    <lineage>
        <taxon>Eukaryota</taxon>
        <taxon>Metazoa</taxon>
        <taxon>Ecdysozoa</taxon>
        <taxon>Arthropoda</taxon>
        <taxon>Hexapoda</taxon>
        <taxon>Insecta</taxon>
        <taxon>Pterygota</taxon>
        <taxon>Neoptera</taxon>
        <taxon>Endopterygota</taxon>
        <taxon>Diptera</taxon>
        <taxon>Nematocera</taxon>
        <taxon>Culicoidea</taxon>
        <taxon>Culicidae</taxon>
        <taxon>Culicinae</taxon>
        <taxon>Aedini</taxon>
        <taxon>Aedes</taxon>
        <taxon>Stegomyia</taxon>
    </lineage>
</organism>
<dbReference type="CDD" id="cd15725">
    <property type="entry name" value="FYVE_PIKfyve_Fab1"/>
    <property type="match status" value="1"/>
</dbReference>
<dbReference type="SMART" id="SM00064">
    <property type="entry name" value="FYVE"/>
    <property type="match status" value="1"/>
</dbReference>
<dbReference type="CDD" id="cd17300">
    <property type="entry name" value="PIPKc_PIKfyve"/>
    <property type="match status" value="1"/>
</dbReference>
<evidence type="ECO:0000256" key="11">
    <source>
        <dbReference type="ARBA" id="ARBA00022840"/>
    </source>
</evidence>